<dbReference type="Gene3D" id="3.30.70.1240">
    <property type="entry name" value="DOPA-like domains"/>
    <property type="match status" value="1"/>
</dbReference>
<dbReference type="InterPro" id="IPR023389">
    <property type="entry name" value="DOPA-like_sf"/>
</dbReference>
<dbReference type="EMBL" id="JBHLSS010000039">
    <property type="protein sequence ID" value="MFC0709187.1"/>
    <property type="molecule type" value="Genomic_DNA"/>
</dbReference>
<evidence type="ECO:0000313" key="3">
    <source>
        <dbReference type="Proteomes" id="UP001589891"/>
    </source>
</evidence>
<reference evidence="2 3" key="1">
    <citation type="submission" date="2024-09" db="EMBL/GenBank/DDBJ databases">
        <authorList>
            <person name="Sun Q."/>
            <person name="Mori K."/>
        </authorList>
    </citation>
    <scope>NUCLEOTIDE SEQUENCE [LARGE SCALE GENOMIC DNA]</scope>
    <source>
        <strain evidence="2 3">NCAIM B.01794</strain>
    </source>
</reference>
<gene>
    <name evidence="2" type="ORF">ACFFGX_06150</name>
</gene>
<sequence>MRSSLQAKALRAAGPDARRPVEHHSRGRASPRGLYQCHVYFEKEDRLGAAALRDRVIGEPDCIVDISPLIFERVGPHTMPMFEIDIEPASVDAAVAWLDANRGGFSVLVHPVPED</sequence>
<dbReference type="RefSeq" id="WP_376943857.1">
    <property type="nucleotide sequence ID" value="NZ_JBHLSS010000039.1"/>
</dbReference>
<name>A0ABV6SI36_AZOPA</name>
<dbReference type="SUPFAM" id="SSF143410">
    <property type="entry name" value="DOPA-like"/>
    <property type="match status" value="1"/>
</dbReference>
<dbReference type="InterPro" id="IPR014980">
    <property type="entry name" value="DOPA_dioxygen"/>
</dbReference>
<dbReference type="Proteomes" id="UP001589891">
    <property type="component" value="Unassembled WGS sequence"/>
</dbReference>
<evidence type="ECO:0000256" key="1">
    <source>
        <dbReference type="SAM" id="MobiDB-lite"/>
    </source>
</evidence>
<comment type="caution">
    <text evidence="2">The sequence shown here is derived from an EMBL/GenBank/DDBJ whole genome shotgun (WGS) entry which is preliminary data.</text>
</comment>
<accession>A0ABV6SI36</accession>
<evidence type="ECO:0000313" key="2">
    <source>
        <dbReference type="EMBL" id="MFC0709187.1"/>
    </source>
</evidence>
<dbReference type="PANTHER" id="PTHR36423:SF2">
    <property type="entry name" value="AFR070WP"/>
    <property type="match status" value="1"/>
</dbReference>
<organism evidence="2 3">
    <name type="scientific">Azorhizophilus paspali</name>
    <name type="common">Azotobacter paspali</name>
    <dbReference type="NCBI Taxonomy" id="69963"/>
    <lineage>
        <taxon>Bacteria</taxon>
        <taxon>Pseudomonadati</taxon>
        <taxon>Pseudomonadota</taxon>
        <taxon>Gammaproteobacteria</taxon>
        <taxon>Pseudomonadales</taxon>
        <taxon>Pseudomonadaceae</taxon>
        <taxon>Azorhizophilus</taxon>
    </lineage>
</organism>
<protein>
    <submittedName>
        <fullName evidence="2">DOPA 4,5-dioxygenase family protein</fullName>
    </submittedName>
</protein>
<keyword evidence="3" id="KW-1185">Reference proteome</keyword>
<dbReference type="PANTHER" id="PTHR36423">
    <property type="entry name" value="AFR070WP"/>
    <property type="match status" value="1"/>
</dbReference>
<dbReference type="Pfam" id="PF08883">
    <property type="entry name" value="DOPA_dioxygen"/>
    <property type="match status" value="1"/>
</dbReference>
<feature type="region of interest" description="Disordered" evidence="1">
    <location>
        <begin position="9"/>
        <end position="29"/>
    </location>
</feature>
<proteinExistence type="predicted"/>